<evidence type="ECO:0000256" key="5">
    <source>
        <dbReference type="ARBA" id="ARBA00023284"/>
    </source>
</evidence>
<evidence type="ECO:0000313" key="7">
    <source>
        <dbReference type="EMBL" id="PIP60637.1"/>
    </source>
</evidence>
<feature type="domain" description="FAD/NAD(P)-binding" evidence="6">
    <location>
        <begin position="2"/>
        <end position="288"/>
    </location>
</feature>
<dbReference type="AlphaFoldDB" id="A0A2H0BSI3"/>
<evidence type="ECO:0000256" key="2">
    <source>
        <dbReference type="ARBA" id="ARBA00022827"/>
    </source>
</evidence>
<evidence type="ECO:0000256" key="4">
    <source>
        <dbReference type="ARBA" id="ARBA00023157"/>
    </source>
</evidence>
<dbReference type="InterPro" id="IPR023753">
    <property type="entry name" value="FAD/NAD-binding_dom"/>
</dbReference>
<reference evidence="7 8" key="1">
    <citation type="submission" date="2017-09" db="EMBL/GenBank/DDBJ databases">
        <title>Depth-based differentiation of microbial function through sediment-hosted aquifers and enrichment of novel symbionts in the deep terrestrial subsurface.</title>
        <authorList>
            <person name="Probst A.J."/>
            <person name="Ladd B."/>
            <person name="Jarett J.K."/>
            <person name="Geller-Mcgrath D.E."/>
            <person name="Sieber C.M."/>
            <person name="Emerson J.B."/>
            <person name="Anantharaman K."/>
            <person name="Thomas B.C."/>
            <person name="Malmstrom R."/>
            <person name="Stieglmeier M."/>
            <person name="Klingl A."/>
            <person name="Woyke T."/>
            <person name="Ryan C.M."/>
            <person name="Banfield J.F."/>
        </authorList>
    </citation>
    <scope>NUCLEOTIDE SEQUENCE [LARGE SCALE GENOMIC DNA]</scope>
    <source>
        <strain evidence="7">CG22_combo_CG10-13_8_21_14_all_47_17</strain>
    </source>
</reference>
<keyword evidence="4" id="KW-1015">Disulfide bond</keyword>
<dbReference type="PRINTS" id="PR00368">
    <property type="entry name" value="FADPNR"/>
</dbReference>
<dbReference type="PROSITE" id="PS00573">
    <property type="entry name" value="PYRIDINE_REDOX_2"/>
    <property type="match status" value="1"/>
</dbReference>
<dbReference type="SUPFAM" id="SSF51905">
    <property type="entry name" value="FAD/NAD(P)-binding domain"/>
    <property type="match status" value="1"/>
</dbReference>
<organism evidence="7 8">
    <name type="scientific">Candidatus Uhrbacteria bacterium CG22_combo_CG10-13_8_21_14_all_47_17</name>
    <dbReference type="NCBI Taxonomy" id="1975041"/>
    <lineage>
        <taxon>Bacteria</taxon>
        <taxon>Candidatus Uhriibacteriota</taxon>
    </lineage>
</organism>
<keyword evidence="3" id="KW-0560">Oxidoreductase</keyword>
<evidence type="ECO:0000313" key="8">
    <source>
        <dbReference type="Proteomes" id="UP000231581"/>
    </source>
</evidence>
<dbReference type="InterPro" id="IPR008255">
    <property type="entry name" value="Pyr_nucl-diS_OxRdtase_2_AS"/>
</dbReference>
<dbReference type="PANTHER" id="PTHR48105">
    <property type="entry name" value="THIOREDOXIN REDUCTASE 1-RELATED-RELATED"/>
    <property type="match status" value="1"/>
</dbReference>
<evidence type="ECO:0000259" key="6">
    <source>
        <dbReference type="Pfam" id="PF07992"/>
    </source>
</evidence>
<name>A0A2H0BSI3_9BACT</name>
<evidence type="ECO:0000256" key="3">
    <source>
        <dbReference type="ARBA" id="ARBA00023002"/>
    </source>
</evidence>
<dbReference type="GO" id="GO:0016668">
    <property type="term" value="F:oxidoreductase activity, acting on a sulfur group of donors, NAD(P) as acceptor"/>
    <property type="evidence" value="ECO:0007669"/>
    <property type="project" value="UniProtKB-ARBA"/>
</dbReference>
<dbReference type="Gene3D" id="3.50.50.60">
    <property type="entry name" value="FAD/NAD(P)-binding domain"/>
    <property type="match status" value="2"/>
</dbReference>
<keyword evidence="5" id="KW-0676">Redox-active center</keyword>
<evidence type="ECO:0000256" key="1">
    <source>
        <dbReference type="ARBA" id="ARBA00022630"/>
    </source>
</evidence>
<dbReference type="EMBL" id="PCSZ01000042">
    <property type="protein sequence ID" value="PIP60637.1"/>
    <property type="molecule type" value="Genomic_DNA"/>
</dbReference>
<dbReference type="PRINTS" id="PR00469">
    <property type="entry name" value="PNDRDTASEII"/>
</dbReference>
<accession>A0A2H0BSI3</accession>
<proteinExistence type="predicted"/>
<gene>
    <name evidence="7" type="ORF">COX00_02095</name>
</gene>
<dbReference type="InterPro" id="IPR050097">
    <property type="entry name" value="Ferredoxin-NADP_redctase_2"/>
</dbReference>
<comment type="caution">
    <text evidence="7">The sequence shown here is derived from an EMBL/GenBank/DDBJ whole genome shotgun (WGS) entry which is preliminary data.</text>
</comment>
<protein>
    <recommendedName>
        <fullName evidence="6">FAD/NAD(P)-binding domain-containing protein</fullName>
    </recommendedName>
</protein>
<dbReference type="Pfam" id="PF07992">
    <property type="entry name" value="Pyr_redox_2"/>
    <property type="match status" value="1"/>
</dbReference>
<dbReference type="InterPro" id="IPR036188">
    <property type="entry name" value="FAD/NAD-bd_sf"/>
</dbReference>
<keyword evidence="2" id="KW-0274">FAD</keyword>
<sequence length="305" mass="33281">MYDCIIVGGGPAGMAAAIYLARQQLHFAMFTGEIGGQVVYSSDVENYLGLPDLSGVELVQKFQAHLEHYQDQFELHENEKVSEITRLEKGFGIKTAKGVYKTKTILITTGSKHRRLNIPGEKELERKGVTFCATCDAPLFRDKDVAIVGGGNSAMDAALFAEKYSSKIHLININEQLMGDDVMKAKVTASRKIVIHNQHKTLRIEGKDHVEAVVIASEDGKEESLPVEGVFIEIGLVPVADFIDFVEKDRRKQIVIDKLNLTNVEGVYAAGDVTDVSEKQIAVSVGEGSKAALSIIKYLGSKADG</sequence>
<dbReference type="Proteomes" id="UP000231581">
    <property type="component" value="Unassembled WGS sequence"/>
</dbReference>
<keyword evidence="1" id="KW-0285">Flavoprotein</keyword>